<dbReference type="Proteomes" id="UP000039865">
    <property type="component" value="Unassembled WGS sequence"/>
</dbReference>
<feature type="compositionally biased region" description="Polar residues" evidence="2">
    <location>
        <begin position="98"/>
        <end position="107"/>
    </location>
</feature>
<evidence type="ECO:0000313" key="4">
    <source>
        <dbReference type="Proteomes" id="UP000039865"/>
    </source>
</evidence>
<evidence type="ECO:0000256" key="2">
    <source>
        <dbReference type="SAM" id="MobiDB-lite"/>
    </source>
</evidence>
<dbReference type="EMBL" id="CCKQ01008489">
    <property type="protein sequence ID" value="CDW79946.1"/>
    <property type="molecule type" value="Genomic_DNA"/>
</dbReference>
<sequence length="838" mass="98876">MTPTTSYRQKILPSPQINTNRYESDQTRPLYQSEQYQSNLYRSNQNPKIQSSSQSLKQVNPDKSNIRHSYAKEHNKNSFSDNVNPKRLSPRKLKPQEQKISNESSRVASEKKVPVSLKNKKQYEQVSQIINTPITAHTNQNTLSNPSMASLRTQVQPAPIDKLRASTNERKEGQDSKYFNKQLDENYTQRNFIYPNNKQDTQLNSNNTILTNSSPTTYRNQQKYAQITQRQIQHPPTYQANQQPIIRYQSHLKLEEIRDNYPPQYEQNQQIYGSLVSQNNLGNVNSSLSPIRKHQESIDRFIDTMRQQQYIQAQANQGHQPQKFNTRQIDLFENLEKELKSIITEFNKERSNKKKEIDHLKKQIKDFEIQINQDRELFNLEKKQLLKQKSSEKAKLDSKYQKYRDKSRQQDKEIRNLNNLIEEQNQRIFQLEQDNQSLQSALFYEKQASKELEETSTKTLKRELARQMRQLIIQHKEQSEGYEQLIQQKDKELENLRNELENQKRDIQNSYRSIGDRVVKQSFHFNSSNNNINPNVSNSYGQQNPGQIMSQKADTKMKRQYENQIKEMKEKIQSLEIMLVESERKSKREYDREVGRLRQMLYQQNSVVNYPTQSNDTSKQSSGDQLMPIEVINDRLEKMNINLSNLERKFTFQHSQQYNVQLENTSSNQRSEDYNYDGFSSAEQNPKVNSSSEENQRNENLYSESLETILDLQQKKHSQLNITQNDAQSSTGPHQILTYRSQGTISGTGAATQRQQMRHFNNSFNQNNNMNEELVSAKKQLEQLREDIQFILQKNDINQKSLKKQIINEIKTQLQNNSKRFEVLEQLVFESVRQQFFE</sequence>
<accession>A0A078ADN5</accession>
<evidence type="ECO:0000256" key="1">
    <source>
        <dbReference type="SAM" id="Coils"/>
    </source>
</evidence>
<organism evidence="3 4">
    <name type="scientific">Stylonychia lemnae</name>
    <name type="common">Ciliate</name>
    <dbReference type="NCBI Taxonomy" id="5949"/>
    <lineage>
        <taxon>Eukaryota</taxon>
        <taxon>Sar</taxon>
        <taxon>Alveolata</taxon>
        <taxon>Ciliophora</taxon>
        <taxon>Intramacronucleata</taxon>
        <taxon>Spirotrichea</taxon>
        <taxon>Stichotrichia</taxon>
        <taxon>Sporadotrichida</taxon>
        <taxon>Oxytrichidae</taxon>
        <taxon>Stylonychinae</taxon>
        <taxon>Stylonychia</taxon>
    </lineage>
</organism>
<gene>
    <name evidence="3" type="primary">Contig18630.g19795</name>
    <name evidence="3" type="ORF">STYLEM_8938</name>
</gene>
<feature type="region of interest" description="Disordered" evidence="2">
    <location>
        <begin position="605"/>
        <end position="625"/>
    </location>
</feature>
<feature type="coiled-coil region" evidence="1">
    <location>
        <begin position="767"/>
        <end position="827"/>
    </location>
</feature>
<keyword evidence="4" id="KW-1185">Reference proteome</keyword>
<protein>
    <submittedName>
        <fullName evidence="3">Uncharacterized protein</fullName>
    </submittedName>
</protein>
<feature type="coiled-coil region" evidence="1">
    <location>
        <begin position="479"/>
        <end position="517"/>
    </location>
</feature>
<feature type="compositionally biased region" description="Polar residues" evidence="2">
    <location>
        <begin position="605"/>
        <end position="624"/>
    </location>
</feature>
<dbReference type="InParanoid" id="A0A078ADN5"/>
<dbReference type="OMA" id="TDKKYYD"/>
<reference evidence="3 4" key="1">
    <citation type="submission" date="2014-06" db="EMBL/GenBank/DDBJ databases">
        <authorList>
            <person name="Swart Estienne"/>
        </authorList>
    </citation>
    <scope>NUCLEOTIDE SEQUENCE [LARGE SCALE GENOMIC DNA]</scope>
    <source>
        <strain evidence="3 4">130c</strain>
    </source>
</reference>
<feature type="coiled-coil region" evidence="1">
    <location>
        <begin position="332"/>
        <end position="441"/>
    </location>
</feature>
<feature type="region of interest" description="Disordered" evidence="2">
    <location>
        <begin position="663"/>
        <end position="698"/>
    </location>
</feature>
<proteinExistence type="predicted"/>
<name>A0A078ADN5_STYLE</name>
<feature type="coiled-coil region" evidence="1">
    <location>
        <begin position="551"/>
        <end position="585"/>
    </location>
</feature>
<keyword evidence="1" id="KW-0175">Coiled coil</keyword>
<feature type="region of interest" description="Disordered" evidence="2">
    <location>
        <begin position="1"/>
        <end position="114"/>
    </location>
</feature>
<evidence type="ECO:0000313" key="3">
    <source>
        <dbReference type="EMBL" id="CDW79946.1"/>
    </source>
</evidence>
<dbReference type="AlphaFoldDB" id="A0A078ADN5"/>
<feature type="compositionally biased region" description="Polar residues" evidence="2">
    <location>
        <begin position="15"/>
        <end position="63"/>
    </location>
</feature>